<evidence type="ECO:0000313" key="2">
    <source>
        <dbReference type="Proteomes" id="UP000009096"/>
    </source>
</evidence>
<evidence type="ECO:0000313" key="1">
    <source>
        <dbReference type="EMBL" id="EWG36955.1"/>
    </source>
</evidence>
<dbReference type="HOGENOM" id="CLU_2722432_0_0_1"/>
<dbReference type="RefSeq" id="XP_018743146.1">
    <property type="nucleotide sequence ID" value="XM_018887392.1"/>
</dbReference>
<dbReference type="EMBL" id="DS022242">
    <property type="protein sequence ID" value="EWG36955.1"/>
    <property type="molecule type" value="Genomic_DNA"/>
</dbReference>
<accession>W7LN98</accession>
<dbReference type="AlphaFoldDB" id="W7LN98"/>
<organism evidence="1 2">
    <name type="scientific">Gibberella moniliformis (strain M3125 / FGSC 7600)</name>
    <name type="common">Maize ear and stalk rot fungus</name>
    <name type="synonym">Fusarium verticillioides</name>
    <dbReference type="NCBI Taxonomy" id="334819"/>
    <lineage>
        <taxon>Eukaryota</taxon>
        <taxon>Fungi</taxon>
        <taxon>Dikarya</taxon>
        <taxon>Ascomycota</taxon>
        <taxon>Pezizomycotina</taxon>
        <taxon>Sordariomycetes</taxon>
        <taxon>Hypocreomycetidae</taxon>
        <taxon>Hypocreales</taxon>
        <taxon>Nectriaceae</taxon>
        <taxon>Fusarium</taxon>
        <taxon>Fusarium fujikuroi species complex</taxon>
    </lineage>
</organism>
<dbReference type="KEGG" id="fvr:FVEG_00791"/>
<gene>
    <name evidence="1" type="ORF">FVEG_00791</name>
</gene>
<dbReference type="GeneID" id="30059128"/>
<dbReference type="Proteomes" id="UP000009096">
    <property type="component" value="Chromosome 1"/>
</dbReference>
<reference evidence="1 2" key="1">
    <citation type="journal article" date="2010" name="Nature">
        <title>Comparative genomics reveals mobile pathogenicity chromosomes in Fusarium.</title>
        <authorList>
            <person name="Ma L.J."/>
            <person name="van der Does H.C."/>
            <person name="Borkovich K.A."/>
            <person name="Coleman J.J."/>
            <person name="Daboussi M.J."/>
            <person name="Di Pietro A."/>
            <person name="Dufresne M."/>
            <person name="Freitag M."/>
            <person name="Grabherr M."/>
            <person name="Henrissat B."/>
            <person name="Houterman P.M."/>
            <person name="Kang S."/>
            <person name="Shim W.B."/>
            <person name="Woloshuk C."/>
            <person name="Xie X."/>
            <person name="Xu J.R."/>
            <person name="Antoniw J."/>
            <person name="Baker S.E."/>
            <person name="Bluhm B.H."/>
            <person name="Breakspear A."/>
            <person name="Brown D.W."/>
            <person name="Butchko R.A."/>
            <person name="Chapman S."/>
            <person name="Coulson R."/>
            <person name="Coutinho P.M."/>
            <person name="Danchin E.G."/>
            <person name="Diener A."/>
            <person name="Gale L.R."/>
            <person name="Gardiner D.M."/>
            <person name="Goff S."/>
            <person name="Hammond-Kosack K.E."/>
            <person name="Hilburn K."/>
            <person name="Hua-Van A."/>
            <person name="Jonkers W."/>
            <person name="Kazan K."/>
            <person name="Kodira C.D."/>
            <person name="Koehrsen M."/>
            <person name="Kumar L."/>
            <person name="Lee Y.H."/>
            <person name="Li L."/>
            <person name="Manners J.M."/>
            <person name="Miranda-Saavedra D."/>
            <person name="Mukherjee M."/>
            <person name="Park G."/>
            <person name="Park J."/>
            <person name="Park S.Y."/>
            <person name="Proctor R.H."/>
            <person name="Regev A."/>
            <person name="Ruiz-Roldan M.C."/>
            <person name="Sain D."/>
            <person name="Sakthikumar S."/>
            <person name="Sykes S."/>
            <person name="Schwartz D.C."/>
            <person name="Turgeon B.G."/>
            <person name="Wapinski I."/>
            <person name="Yoder O."/>
            <person name="Young S."/>
            <person name="Zeng Q."/>
            <person name="Zhou S."/>
            <person name="Galagan J."/>
            <person name="Cuomo C.A."/>
            <person name="Kistler H.C."/>
            <person name="Rep M."/>
        </authorList>
    </citation>
    <scope>NUCLEOTIDE SEQUENCE [LARGE SCALE GENOMIC DNA]</scope>
    <source>
        <strain evidence="2">M3125 / FGSC 7600</strain>
    </source>
</reference>
<keyword evidence="2" id="KW-1185">Reference proteome</keyword>
<dbReference type="EMBL" id="CM000578">
    <property type="protein sequence ID" value="EWG36955.1"/>
    <property type="molecule type" value="Genomic_DNA"/>
</dbReference>
<protein>
    <submittedName>
        <fullName evidence="1">Uncharacterized protein</fullName>
    </submittedName>
</protein>
<name>W7LN98_GIBM7</name>
<proteinExistence type="predicted"/>
<dbReference type="VEuPathDB" id="FungiDB:FVEG_00791"/>
<sequence length="72" mass="8453">MDSEVPTPTLSHHHLERMRLDLPTRMHTHSQHEAFRFLTSARPVIPCARLHCADNDKTRQEQTMFMTSLWVA</sequence>